<protein>
    <submittedName>
        <fullName evidence="1">Uncharacterized protein</fullName>
    </submittedName>
</protein>
<reference evidence="2" key="1">
    <citation type="submission" date="2016-10" db="EMBL/GenBank/DDBJ databases">
        <authorList>
            <person name="Varghese N."/>
            <person name="Submissions S."/>
        </authorList>
    </citation>
    <scope>NUCLEOTIDE SEQUENCE [LARGE SCALE GENOMIC DNA]</scope>
    <source>
        <strain evidence="2">B4,CECT 8067,JCM 17497</strain>
    </source>
</reference>
<accession>A0A1G9A363</accession>
<dbReference type="AlphaFoldDB" id="A0A1G9A363"/>
<evidence type="ECO:0000313" key="2">
    <source>
        <dbReference type="Proteomes" id="UP000198882"/>
    </source>
</evidence>
<proteinExistence type="predicted"/>
<keyword evidence="2" id="KW-1185">Reference proteome</keyword>
<sequence>MSRTVKVLVALFVIAVLWKVVLSGSSDVDIEEVEYDPVE</sequence>
<dbReference type="EMBL" id="FNFE01000003">
    <property type="protein sequence ID" value="SDK21687.1"/>
    <property type="molecule type" value="Genomic_DNA"/>
</dbReference>
<name>A0A1G9A363_9EURY</name>
<gene>
    <name evidence="1" type="ORF">SAMN04515672_2559</name>
</gene>
<organism evidence="1 2">
    <name type="scientific">Natronorubrum texcoconense</name>
    <dbReference type="NCBI Taxonomy" id="1095776"/>
    <lineage>
        <taxon>Archaea</taxon>
        <taxon>Methanobacteriati</taxon>
        <taxon>Methanobacteriota</taxon>
        <taxon>Stenosarchaea group</taxon>
        <taxon>Halobacteria</taxon>
        <taxon>Halobacteriales</taxon>
        <taxon>Natrialbaceae</taxon>
        <taxon>Natronorubrum</taxon>
    </lineage>
</organism>
<dbReference type="STRING" id="1095776.SAMN04515672_2559"/>
<dbReference type="Proteomes" id="UP000198882">
    <property type="component" value="Unassembled WGS sequence"/>
</dbReference>
<evidence type="ECO:0000313" key="1">
    <source>
        <dbReference type="EMBL" id="SDK21687.1"/>
    </source>
</evidence>